<evidence type="ECO:0000256" key="2">
    <source>
        <dbReference type="ARBA" id="ARBA00008857"/>
    </source>
</evidence>
<evidence type="ECO:0000256" key="5">
    <source>
        <dbReference type="ARBA" id="ARBA00023172"/>
    </source>
</evidence>
<dbReference type="InterPro" id="IPR002104">
    <property type="entry name" value="Integrase_catalytic"/>
</dbReference>
<dbReference type="InterPro" id="IPR013762">
    <property type="entry name" value="Integrase-like_cat_sf"/>
</dbReference>
<dbReference type="Gene3D" id="1.10.443.10">
    <property type="entry name" value="Intergrase catalytic core"/>
    <property type="match status" value="1"/>
</dbReference>
<dbReference type="SUPFAM" id="SSF56349">
    <property type="entry name" value="DNA breaking-rejoining enzymes"/>
    <property type="match status" value="1"/>
</dbReference>
<feature type="domain" description="Tyr recombinase" evidence="7">
    <location>
        <begin position="128"/>
        <end position="302"/>
    </location>
</feature>
<protein>
    <submittedName>
        <fullName evidence="9">Site-specific integrase</fullName>
    </submittedName>
</protein>
<evidence type="ECO:0000256" key="6">
    <source>
        <dbReference type="PROSITE-ProRule" id="PRU01248"/>
    </source>
</evidence>
<gene>
    <name evidence="9" type="ORF">L0P79_11170</name>
</gene>
<dbReference type="PANTHER" id="PTHR30349:SF64">
    <property type="entry name" value="PROPHAGE INTEGRASE INTD-RELATED"/>
    <property type="match status" value="1"/>
</dbReference>
<dbReference type="InterPro" id="IPR004107">
    <property type="entry name" value="Integrase_SAM-like_N"/>
</dbReference>
<dbReference type="PROSITE" id="PS51900">
    <property type="entry name" value="CB"/>
    <property type="match status" value="1"/>
</dbReference>
<evidence type="ECO:0000259" key="7">
    <source>
        <dbReference type="PROSITE" id="PS51898"/>
    </source>
</evidence>
<reference evidence="9 10" key="1">
    <citation type="submission" date="2022-01" db="EMBL/GenBank/DDBJ databases">
        <title>Collection of gut derived symbiotic bacterial strains cultured from healthy donors.</title>
        <authorList>
            <person name="Lin H."/>
            <person name="Kohout C."/>
            <person name="Waligurski E."/>
            <person name="Pamer E.G."/>
        </authorList>
    </citation>
    <scope>NUCLEOTIDE SEQUENCE [LARGE SCALE GENOMIC DNA]</scope>
    <source>
        <strain evidence="9 10">DFI.3.7</strain>
    </source>
</reference>
<organism evidence="9 10">
    <name type="scientific">Intestinimonas massiliensis</name>
    <name type="common">ex Afouda et al. 2020</name>
    <dbReference type="NCBI Taxonomy" id="1673721"/>
    <lineage>
        <taxon>Bacteria</taxon>
        <taxon>Bacillati</taxon>
        <taxon>Bacillota</taxon>
        <taxon>Clostridia</taxon>
        <taxon>Eubacteriales</taxon>
        <taxon>Intestinimonas</taxon>
    </lineage>
</organism>
<dbReference type="CDD" id="cd01189">
    <property type="entry name" value="INT_ICEBs1_C_like"/>
    <property type="match status" value="1"/>
</dbReference>
<dbReference type="InterPro" id="IPR011010">
    <property type="entry name" value="DNA_brk_join_enz"/>
</dbReference>
<keyword evidence="4 6" id="KW-0238">DNA-binding</keyword>
<dbReference type="Proteomes" id="UP001200313">
    <property type="component" value="Unassembled WGS sequence"/>
</dbReference>
<keyword evidence="3" id="KW-0229">DNA integration</keyword>
<comment type="function">
    <text evidence="1">Site-specific tyrosine recombinase, which acts by catalyzing the cutting and rejoining of the recombining DNA molecules.</text>
</comment>
<keyword evidence="10" id="KW-1185">Reference proteome</keyword>
<dbReference type="RefSeq" id="WP_238074253.1">
    <property type="nucleotide sequence ID" value="NZ_JAKNJB010000018.1"/>
</dbReference>
<evidence type="ECO:0000313" key="9">
    <source>
        <dbReference type="EMBL" id="MCG4527639.1"/>
    </source>
</evidence>
<evidence type="ECO:0000256" key="3">
    <source>
        <dbReference type="ARBA" id="ARBA00022908"/>
    </source>
</evidence>
<sequence length="302" mass="35002">MLFEMSCKKLNPGIDRSITLEKYTEIWLQTIAPDKLAKATLVREKQDIERFKPYLGSYKLVDLRPEHFRSLYTKLRKQKNKATGTPLSEATVEGVHSCLCDILSDAMEGGYIDHNPAWRTYKYAGQKKEKKIADDETVKKLIQALESVSILYETYFKLIIATGMRRGECCALKWEDINYAERSIHVCRNAVKTTGDEIIVKAPKTKAGNRYVYFSAEMESLLREYEAFCIRSMPFLQSSPHWRKNCRSRKKQNRNQPKHEVPVNHRLMACRDFFCAEFTCILCGVGRNTQVRDKQKRCVTAC</sequence>
<keyword evidence="5" id="KW-0233">DNA recombination</keyword>
<evidence type="ECO:0000259" key="8">
    <source>
        <dbReference type="PROSITE" id="PS51900"/>
    </source>
</evidence>
<accession>A0ABS9MBA6</accession>
<dbReference type="InterPro" id="IPR010998">
    <property type="entry name" value="Integrase_recombinase_N"/>
</dbReference>
<name>A0ABS9MBA6_9FIRM</name>
<dbReference type="Pfam" id="PF00589">
    <property type="entry name" value="Phage_integrase"/>
    <property type="match status" value="1"/>
</dbReference>
<evidence type="ECO:0000256" key="4">
    <source>
        <dbReference type="ARBA" id="ARBA00023125"/>
    </source>
</evidence>
<dbReference type="InterPro" id="IPR050090">
    <property type="entry name" value="Tyrosine_recombinase_XerCD"/>
</dbReference>
<dbReference type="EMBL" id="JAKNJB010000018">
    <property type="protein sequence ID" value="MCG4527639.1"/>
    <property type="molecule type" value="Genomic_DNA"/>
</dbReference>
<dbReference type="InterPro" id="IPR044068">
    <property type="entry name" value="CB"/>
</dbReference>
<comment type="caution">
    <text evidence="9">The sequence shown here is derived from an EMBL/GenBank/DDBJ whole genome shotgun (WGS) entry which is preliminary data.</text>
</comment>
<dbReference type="PANTHER" id="PTHR30349">
    <property type="entry name" value="PHAGE INTEGRASE-RELATED"/>
    <property type="match status" value="1"/>
</dbReference>
<proteinExistence type="inferred from homology"/>
<dbReference type="PROSITE" id="PS51898">
    <property type="entry name" value="TYR_RECOMBINASE"/>
    <property type="match status" value="1"/>
</dbReference>
<evidence type="ECO:0000313" key="10">
    <source>
        <dbReference type="Proteomes" id="UP001200313"/>
    </source>
</evidence>
<dbReference type="Pfam" id="PF14659">
    <property type="entry name" value="Phage_int_SAM_3"/>
    <property type="match status" value="1"/>
</dbReference>
<feature type="domain" description="Core-binding (CB)" evidence="8">
    <location>
        <begin position="18"/>
        <end position="107"/>
    </location>
</feature>
<comment type="similarity">
    <text evidence="2">Belongs to the 'phage' integrase family.</text>
</comment>
<evidence type="ECO:0000256" key="1">
    <source>
        <dbReference type="ARBA" id="ARBA00003283"/>
    </source>
</evidence>
<dbReference type="Gene3D" id="1.10.150.130">
    <property type="match status" value="1"/>
</dbReference>